<evidence type="ECO:0000313" key="5">
    <source>
        <dbReference type="EMBL" id="MCD4840188.1"/>
    </source>
</evidence>
<evidence type="ECO:0000256" key="3">
    <source>
        <dbReference type="ARBA" id="ARBA00023163"/>
    </source>
</evidence>
<reference evidence="5 6" key="1">
    <citation type="journal article" date="2023" name="Antonie Van Leeuwenhoek">
        <title>Unveiling the genomic potential of a novel thermostable glycoside hydrolases producing Neobacillus sedimentimangrovi UE25.</title>
        <authorList>
            <person name="Ejaz U."/>
            <person name="Saleem F."/>
            <person name="Rashid R."/>
            <person name="Hasan K.A."/>
            <person name="Syed M.N."/>
            <person name="Sohail M."/>
        </authorList>
    </citation>
    <scope>NUCLEOTIDE SEQUENCE [LARGE SCALE GENOMIC DNA]</scope>
    <source>
        <strain evidence="5 6">UE25</strain>
    </source>
</reference>
<dbReference type="SMART" id="SM00418">
    <property type="entry name" value="HTH_ARSR"/>
    <property type="match status" value="1"/>
</dbReference>
<dbReference type="RefSeq" id="WP_163184253.1">
    <property type="nucleotide sequence ID" value="NZ_JAAFZF010000056.1"/>
</dbReference>
<dbReference type="InterPro" id="IPR001845">
    <property type="entry name" value="HTH_ArsR_DNA-bd_dom"/>
</dbReference>
<dbReference type="EMBL" id="JAJODE010000059">
    <property type="protein sequence ID" value="MCD4840188.1"/>
    <property type="molecule type" value="Genomic_DNA"/>
</dbReference>
<keyword evidence="3" id="KW-0804">Transcription</keyword>
<dbReference type="InterPro" id="IPR036388">
    <property type="entry name" value="WH-like_DNA-bd_sf"/>
</dbReference>
<dbReference type="InterPro" id="IPR036390">
    <property type="entry name" value="WH_DNA-bd_sf"/>
</dbReference>
<dbReference type="InterPro" id="IPR051081">
    <property type="entry name" value="HTH_MetalResp_TranReg"/>
</dbReference>
<dbReference type="InterPro" id="IPR011991">
    <property type="entry name" value="ArsR-like_HTH"/>
</dbReference>
<keyword evidence="6" id="KW-1185">Reference proteome</keyword>
<protein>
    <submittedName>
        <fullName evidence="5">Metalloregulator ArsR/SmtB family transcription factor</fullName>
    </submittedName>
</protein>
<accession>A0ABS8QLN0</accession>
<dbReference type="PRINTS" id="PR00778">
    <property type="entry name" value="HTHARSR"/>
</dbReference>
<keyword evidence="2" id="KW-0238">DNA-binding</keyword>
<comment type="caution">
    <text evidence="5">The sequence shown here is derived from an EMBL/GenBank/DDBJ whole genome shotgun (WGS) entry which is preliminary data.</text>
</comment>
<evidence type="ECO:0000259" key="4">
    <source>
        <dbReference type="PROSITE" id="PS50987"/>
    </source>
</evidence>
<dbReference type="CDD" id="cd00090">
    <property type="entry name" value="HTH_ARSR"/>
    <property type="match status" value="1"/>
</dbReference>
<dbReference type="PROSITE" id="PS50987">
    <property type="entry name" value="HTH_ARSR_2"/>
    <property type="match status" value="1"/>
</dbReference>
<dbReference type="Proteomes" id="UP001162836">
    <property type="component" value="Unassembled WGS sequence"/>
</dbReference>
<sequence length="112" mass="12973">MKTTTLEESANILKLLGDKTRLSILGLLQIKTFCVCELVDIFKMTQPAISQHLRKLKDAGLVKEKRKGQWIHYSLNRNSDYFQLVEDILRHIPSQDDKLNILKQQSSKMTCK</sequence>
<evidence type="ECO:0000256" key="2">
    <source>
        <dbReference type="ARBA" id="ARBA00023125"/>
    </source>
</evidence>
<evidence type="ECO:0000313" key="6">
    <source>
        <dbReference type="Proteomes" id="UP001162836"/>
    </source>
</evidence>
<organism evidence="5 6">
    <name type="scientific">Neobacillus sedimentimangrovi</name>
    <dbReference type="NCBI Taxonomy" id="2699460"/>
    <lineage>
        <taxon>Bacteria</taxon>
        <taxon>Bacillati</taxon>
        <taxon>Bacillota</taxon>
        <taxon>Bacilli</taxon>
        <taxon>Bacillales</taxon>
        <taxon>Bacillaceae</taxon>
        <taxon>Neobacillus</taxon>
    </lineage>
</organism>
<evidence type="ECO:0000256" key="1">
    <source>
        <dbReference type="ARBA" id="ARBA00023015"/>
    </source>
</evidence>
<dbReference type="Pfam" id="PF01022">
    <property type="entry name" value="HTH_5"/>
    <property type="match status" value="1"/>
</dbReference>
<dbReference type="NCBIfam" id="NF033788">
    <property type="entry name" value="HTH_metalloreg"/>
    <property type="match status" value="1"/>
</dbReference>
<gene>
    <name evidence="5" type="ORF">LRS37_15235</name>
</gene>
<name>A0ABS8QLN0_9BACI</name>
<keyword evidence="1" id="KW-0805">Transcription regulation</keyword>
<dbReference type="Gene3D" id="1.10.10.10">
    <property type="entry name" value="Winged helix-like DNA-binding domain superfamily/Winged helix DNA-binding domain"/>
    <property type="match status" value="1"/>
</dbReference>
<dbReference type="SUPFAM" id="SSF46785">
    <property type="entry name" value="Winged helix' DNA-binding domain"/>
    <property type="match status" value="1"/>
</dbReference>
<dbReference type="PANTHER" id="PTHR33154:SF18">
    <property type="entry name" value="ARSENICAL RESISTANCE OPERON REPRESSOR"/>
    <property type="match status" value="1"/>
</dbReference>
<dbReference type="PANTHER" id="PTHR33154">
    <property type="entry name" value="TRANSCRIPTIONAL REGULATOR, ARSR FAMILY"/>
    <property type="match status" value="1"/>
</dbReference>
<proteinExistence type="predicted"/>
<feature type="domain" description="HTH arsR-type" evidence="4">
    <location>
        <begin position="1"/>
        <end position="96"/>
    </location>
</feature>